<comment type="caution">
    <text evidence="1">The sequence shown here is derived from an EMBL/GenBank/DDBJ whole genome shotgun (WGS) entry which is preliminary data.</text>
</comment>
<protein>
    <submittedName>
        <fullName evidence="1">Uncharacterized protein</fullName>
    </submittedName>
</protein>
<name>A0AAV1J1T3_9NEOP</name>
<reference evidence="1 2" key="1">
    <citation type="submission" date="2023-11" db="EMBL/GenBank/DDBJ databases">
        <authorList>
            <person name="Okamura Y."/>
        </authorList>
    </citation>
    <scope>NUCLEOTIDE SEQUENCE [LARGE SCALE GENOMIC DNA]</scope>
</reference>
<organism evidence="1 2">
    <name type="scientific">Leptosia nina</name>
    <dbReference type="NCBI Taxonomy" id="320188"/>
    <lineage>
        <taxon>Eukaryota</taxon>
        <taxon>Metazoa</taxon>
        <taxon>Ecdysozoa</taxon>
        <taxon>Arthropoda</taxon>
        <taxon>Hexapoda</taxon>
        <taxon>Insecta</taxon>
        <taxon>Pterygota</taxon>
        <taxon>Neoptera</taxon>
        <taxon>Endopterygota</taxon>
        <taxon>Lepidoptera</taxon>
        <taxon>Glossata</taxon>
        <taxon>Ditrysia</taxon>
        <taxon>Papilionoidea</taxon>
        <taxon>Pieridae</taxon>
        <taxon>Pierinae</taxon>
        <taxon>Leptosia</taxon>
    </lineage>
</organism>
<accession>A0AAV1J1T3</accession>
<keyword evidence="2" id="KW-1185">Reference proteome</keyword>
<gene>
    <name evidence="1" type="ORF">LNINA_LOCUS2922</name>
</gene>
<dbReference type="Proteomes" id="UP001497472">
    <property type="component" value="Unassembled WGS sequence"/>
</dbReference>
<evidence type="ECO:0000313" key="1">
    <source>
        <dbReference type="EMBL" id="CAK1543083.1"/>
    </source>
</evidence>
<dbReference type="EMBL" id="CAVLEF010000004">
    <property type="protein sequence ID" value="CAK1543083.1"/>
    <property type="molecule type" value="Genomic_DNA"/>
</dbReference>
<proteinExistence type="predicted"/>
<sequence length="146" mass="16526">MECGHLFNGVKWSAYSLLTPDSKTPSITIEDCPDGTIVNDKYLITYPSDESDISTKSHRNSFDDTKFNYYVNPMTGEVKEEIMREAEFEDYKLCGAVNDFDISLETGEAVPIVYLSTSRAAKLQRALRLAGLKKVSYLFGLRFIEK</sequence>
<evidence type="ECO:0000313" key="2">
    <source>
        <dbReference type="Proteomes" id="UP001497472"/>
    </source>
</evidence>
<dbReference type="AlphaFoldDB" id="A0AAV1J1T3"/>